<dbReference type="CDD" id="cd23947">
    <property type="entry name" value="PAPS_reductase-like_YbdN"/>
    <property type="match status" value="1"/>
</dbReference>
<dbReference type="eggNOG" id="COG3969">
    <property type="taxonomic scope" value="Bacteria"/>
</dbReference>
<organism evidence="2 3">
    <name type="scientific">Vibrio azureus NBRC 104587</name>
    <dbReference type="NCBI Taxonomy" id="1219077"/>
    <lineage>
        <taxon>Bacteria</taxon>
        <taxon>Pseudomonadati</taxon>
        <taxon>Pseudomonadota</taxon>
        <taxon>Gammaproteobacteria</taxon>
        <taxon>Vibrionales</taxon>
        <taxon>Vibrionaceae</taxon>
        <taxon>Vibrio</taxon>
    </lineage>
</organism>
<protein>
    <recommendedName>
        <fullName evidence="1">Phosphoadenosine phosphosulphate reductase domain-containing protein</fullName>
    </recommendedName>
</protein>
<dbReference type="STRING" id="1219077.VAZ01S_090_00200"/>
<gene>
    <name evidence="2" type="ORF">VAZ01S_090_00200</name>
</gene>
<dbReference type="InterPro" id="IPR014729">
    <property type="entry name" value="Rossmann-like_a/b/a_fold"/>
</dbReference>
<dbReference type="Gene3D" id="3.40.50.620">
    <property type="entry name" value="HUPs"/>
    <property type="match status" value="1"/>
</dbReference>
<reference evidence="2 3" key="1">
    <citation type="submission" date="2013-09" db="EMBL/GenBank/DDBJ databases">
        <title>Whole genome shotgun sequence of Vibrio azureus NBRC 104587.</title>
        <authorList>
            <person name="Isaki S."/>
            <person name="Hosoyama A."/>
            <person name="Numata M."/>
            <person name="Hashimoto M."/>
            <person name="Hosoyama Y."/>
            <person name="Tsuchikane K."/>
            <person name="Noguchi M."/>
            <person name="Hirakata S."/>
            <person name="Ichikawa N."/>
            <person name="Ohji S."/>
            <person name="Yamazoe A."/>
            <person name="Fujita N."/>
        </authorList>
    </citation>
    <scope>NUCLEOTIDE SEQUENCE [LARGE SCALE GENOMIC DNA]</scope>
    <source>
        <strain evidence="2 3">NBRC 104587</strain>
    </source>
</reference>
<dbReference type="PANTHER" id="PTHR30083:SF0">
    <property type="entry name" value="3'-PHOSPHOADENOSINE 5'-PHOSPHOSULFATE SULFOTRANSFERASE (PAPS REDUCTASE)_FAD SYNTHETASE"/>
    <property type="match status" value="1"/>
</dbReference>
<dbReference type="InterPro" id="IPR021845">
    <property type="entry name" value="DUF3440"/>
</dbReference>
<dbReference type="GO" id="GO:0071453">
    <property type="term" value="P:cellular response to oxygen levels"/>
    <property type="evidence" value="ECO:0007669"/>
    <property type="project" value="TreeGrafter"/>
</dbReference>
<comment type="caution">
    <text evidence="2">The sequence shown here is derived from an EMBL/GenBank/DDBJ whole genome shotgun (WGS) entry which is preliminary data.</text>
</comment>
<dbReference type="InterPro" id="IPR002500">
    <property type="entry name" value="PAPS_reduct_dom"/>
</dbReference>
<dbReference type="RefSeq" id="WP_021711519.1">
    <property type="nucleotide sequence ID" value="NZ_BATL01000090.1"/>
</dbReference>
<evidence type="ECO:0000313" key="2">
    <source>
        <dbReference type="EMBL" id="GAD77783.1"/>
    </source>
</evidence>
<dbReference type="GO" id="GO:0003824">
    <property type="term" value="F:catalytic activity"/>
    <property type="evidence" value="ECO:0007669"/>
    <property type="project" value="InterPro"/>
</dbReference>
<feature type="domain" description="Phosphoadenosine phosphosulphate reductase" evidence="1">
    <location>
        <begin position="27"/>
        <end position="84"/>
    </location>
</feature>
<sequence length="405" mass="48547">MKIGLSHDVNEAARARIGVIFDKFEHIYLSFSGGKDSGVLLNLVIEEAKKRERLPVDVLIVDLEAQYQHTMRYIEQMVNKNEVNAFWVCLPLSLRNAVSQFQPKWICWEPDKQSLWVREKPNHGSVIKNMDYFPFYTYAMEFEEFVTGFGKWYGETKNGRCICLIAIRSDESLNRYNTIKNKKKRKLEHYNWTTQVTPLFYKAYPIYDWQVDDIWIANSRFGWSYNHTYDLMHQAGLTLSQQRLCQPFGDDQRKGLWLYHILEPQTWQKLVQRVEGCNFGARYCKNQGRILGYYKFELPDGYTYRDYSKYLLDTMPPHLSKHYRERLFKFLNWWRKNGKKHNIYSIPDFAEKELEAKKKVPSWRRICKVLIKNDYWCRGLSFSPNKKLTDEYISLYSDYLRKNKS</sequence>
<dbReference type="PANTHER" id="PTHR30083">
    <property type="entry name" value="TRANSCRIPTIONAL REGULATOR-RELATED"/>
    <property type="match status" value="1"/>
</dbReference>
<proteinExistence type="predicted"/>
<name>U3CHR7_9VIBR</name>
<dbReference type="AlphaFoldDB" id="U3CHR7"/>
<accession>U3CHR7</accession>
<dbReference type="SUPFAM" id="SSF52402">
    <property type="entry name" value="Adenine nucleotide alpha hydrolases-like"/>
    <property type="match status" value="1"/>
</dbReference>
<evidence type="ECO:0000259" key="1">
    <source>
        <dbReference type="Pfam" id="PF01507"/>
    </source>
</evidence>
<keyword evidence="3" id="KW-1185">Reference proteome</keyword>
<evidence type="ECO:0000313" key="3">
    <source>
        <dbReference type="Proteomes" id="UP000016567"/>
    </source>
</evidence>
<dbReference type="EMBL" id="BATL01000090">
    <property type="protein sequence ID" value="GAD77783.1"/>
    <property type="molecule type" value="Genomic_DNA"/>
</dbReference>
<dbReference type="Pfam" id="PF01507">
    <property type="entry name" value="PAPS_reduct"/>
    <property type="match status" value="1"/>
</dbReference>
<dbReference type="Pfam" id="PF11922">
    <property type="entry name" value="DUF3440"/>
    <property type="match status" value="1"/>
</dbReference>
<dbReference type="Proteomes" id="UP000016567">
    <property type="component" value="Unassembled WGS sequence"/>
</dbReference>